<gene>
    <name evidence="2" type="ORF">N865_00045</name>
</gene>
<dbReference type="AlphaFoldDB" id="W9G839"/>
<keyword evidence="3" id="KW-1185">Reference proteome</keyword>
<feature type="compositionally biased region" description="Basic residues" evidence="1">
    <location>
        <begin position="49"/>
        <end position="68"/>
    </location>
</feature>
<organism evidence="2 3">
    <name type="scientific">Intrasporangium oryzae NRRL B-24470</name>
    <dbReference type="NCBI Taxonomy" id="1386089"/>
    <lineage>
        <taxon>Bacteria</taxon>
        <taxon>Bacillati</taxon>
        <taxon>Actinomycetota</taxon>
        <taxon>Actinomycetes</taxon>
        <taxon>Micrococcales</taxon>
        <taxon>Intrasporangiaceae</taxon>
        <taxon>Intrasporangium</taxon>
    </lineage>
</organism>
<dbReference type="EMBL" id="AWSA01000013">
    <property type="protein sequence ID" value="EWT02205.1"/>
    <property type="molecule type" value="Genomic_DNA"/>
</dbReference>
<name>W9G839_9MICO</name>
<evidence type="ECO:0000256" key="1">
    <source>
        <dbReference type="SAM" id="MobiDB-lite"/>
    </source>
</evidence>
<comment type="caution">
    <text evidence="2">The sequence shown here is derived from an EMBL/GenBank/DDBJ whole genome shotgun (WGS) entry which is preliminary data.</text>
</comment>
<evidence type="ECO:0000313" key="2">
    <source>
        <dbReference type="EMBL" id="EWT02205.1"/>
    </source>
</evidence>
<proteinExistence type="predicted"/>
<reference evidence="2 3" key="1">
    <citation type="submission" date="2013-08" db="EMBL/GenBank/DDBJ databases">
        <title>Intrasporangium oryzae NRRL B-24470.</title>
        <authorList>
            <person name="Liu H."/>
            <person name="Wang G."/>
        </authorList>
    </citation>
    <scope>NUCLEOTIDE SEQUENCE [LARGE SCALE GENOMIC DNA]</scope>
    <source>
        <strain evidence="2 3">NRRL B-24470</strain>
    </source>
</reference>
<accession>W9G839</accession>
<evidence type="ECO:0000313" key="3">
    <source>
        <dbReference type="Proteomes" id="UP000019489"/>
    </source>
</evidence>
<protein>
    <submittedName>
        <fullName evidence="2">Uncharacterized protein</fullName>
    </submittedName>
</protein>
<dbReference type="Proteomes" id="UP000019489">
    <property type="component" value="Unassembled WGS sequence"/>
</dbReference>
<sequence>MVGAWRMHTKPVPPRAARIERSQGTERAPGAPRVETVEAVMESAPAPARLRRRHPHLSSLGRRLHLVH</sequence>
<feature type="region of interest" description="Disordered" evidence="1">
    <location>
        <begin position="1"/>
        <end position="68"/>
    </location>
</feature>